<gene>
    <name evidence="1" type="ORF">LL14B4_03225</name>
</gene>
<evidence type="ECO:0000313" key="1">
    <source>
        <dbReference type="EMBL" id="AWN65232.1"/>
    </source>
</evidence>
<sequence length="168" mass="19335">MKEADLETAINMLGTLFVLNSCFYPDLIKKAPEERSKIFRGKTAYIEPLFLSGISEIDKLDIAEVEEYFASCIYYKCIQESEQTEPKAYALNSINHMLDYHKEAINLSLDEMIEKLTLNESLFEPLDYPLLLAVPLILPNDGKSISIIHEYAKEFYEALEQIRKGEKI</sequence>
<accession>A0A2Z3KBZ8</accession>
<protein>
    <submittedName>
        <fullName evidence="1">Uncharacterized protein</fullName>
    </submittedName>
</protein>
<proteinExistence type="predicted"/>
<evidence type="ECO:0000313" key="2">
    <source>
        <dbReference type="Proteomes" id="UP000245919"/>
    </source>
</evidence>
<reference evidence="1 2" key="1">
    <citation type="submission" date="2018-03" db="EMBL/GenBank/DDBJ databases">
        <title>Genome sequence of Lactococcus lactis strain 14B4 from almond drupe.</title>
        <authorList>
            <person name="Tran T.D."/>
            <person name="McGarvey J.A."/>
            <person name="Huynh S."/>
            <person name="Parker C.T."/>
        </authorList>
    </citation>
    <scope>NUCLEOTIDE SEQUENCE [LARGE SCALE GENOMIC DNA]</scope>
    <source>
        <strain evidence="1 2">14B4</strain>
    </source>
</reference>
<organism evidence="1 2">
    <name type="scientific">Lactococcus lactis subsp. lactis</name>
    <name type="common">Streptococcus lactis</name>
    <dbReference type="NCBI Taxonomy" id="1360"/>
    <lineage>
        <taxon>Bacteria</taxon>
        <taxon>Bacillati</taxon>
        <taxon>Bacillota</taxon>
        <taxon>Bacilli</taxon>
        <taxon>Lactobacillales</taxon>
        <taxon>Streptococcaceae</taxon>
        <taxon>Lactococcus</taxon>
    </lineage>
</organism>
<name>A0A2Z3KBZ8_LACLL</name>
<dbReference type="GeneID" id="89632802"/>
<dbReference type="Proteomes" id="UP000245919">
    <property type="component" value="Chromosome"/>
</dbReference>
<dbReference type="AlphaFoldDB" id="A0A2Z3KBZ8"/>
<dbReference type="EMBL" id="CP028160">
    <property type="protein sequence ID" value="AWN65232.1"/>
    <property type="molecule type" value="Genomic_DNA"/>
</dbReference>
<dbReference type="RefSeq" id="WP_109990695.1">
    <property type="nucleotide sequence ID" value="NZ_CP028160.1"/>
</dbReference>